<evidence type="ECO:0000256" key="1">
    <source>
        <dbReference type="SAM" id="MobiDB-lite"/>
    </source>
</evidence>
<evidence type="ECO:0000259" key="2">
    <source>
        <dbReference type="Pfam" id="PF20722"/>
    </source>
</evidence>
<dbReference type="OrthoDB" id="3252362at2759"/>
<dbReference type="Proteomes" id="UP000313359">
    <property type="component" value="Unassembled WGS sequence"/>
</dbReference>
<keyword evidence="4" id="KW-1185">Reference proteome</keyword>
<gene>
    <name evidence="3" type="ORF">L227DRAFT_505566</name>
</gene>
<feature type="compositionally biased region" description="Acidic residues" evidence="1">
    <location>
        <begin position="94"/>
        <end position="146"/>
    </location>
</feature>
<dbReference type="Pfam" id="PF18759">
    <property type="entry name" value="Plavaka"/>
    <property type="match status" value="1"/>
</dbReference>
<accession>A0A5C2S3X1</accession>
<name>A0A5C2S3X1_9APHY</name>
<proteinExistence type="predicted"/>
<feature type="compositionally biased region" description="Acidic residues" evidence="1">
    <location>
        <begin position="69"/>
        <end position="78"/>
    </location>
</feature>
<reference evidence="3" key="1">
    <citation type="journal article" date="2018" name="Genome Biol. Evol.">
        <title>Genomics and development of Lentinus tigrinus, a white-rot wood-decaying mushroom with dimorphic fruiting bodies.</title>
        <authorList>
            <person name="Wu B."/>
            <person name="Xu Z."/>
            <person name="Knudson A."/>
            <person name="Carlson A."/>
            <person name="Chen N."/>
            <person name="Kovaka S."/>
            <person name="LaButti K."/>
            <person name="Lipzen A."/>
            <person name="Pennachio C."/>
            <person name="Riley R."/>
            <person name="Schakwitz W."/>
            <person name="Umezawa K."/>
            <person name="Ohm R.A."/>
            <person name="Grigoriev I.V."/>
            <person name="Nagy L.G."/>
            <person name="Gibbons J."/>
            <person name="Hibbett D."/>
        </authorList>
    </citation>
    <scope>NUCLEOTIDE SEQUENCE [LARGE SCALE GENOMIC DNA]</scope>
    <source>
        <strain evidence="3">ALCF2SS1-6</strain>
    </source>
</reference>
<dbReference type="Pfam" id="PF20722">
    <property type="entry name" value="DUF6830"/>
    <property type="match status" value="1"/>
</dbReference>
<feature type="region of interest" description="Disordered" evidence="1">
    <location>
        <begin position="36"/>
        <end position="182"/>
    </location>
</feature>
<feature type="compositionally biased region" description="Basic and acidic residues" evidence="1">
    <location>
        <begin position="36"/>
        <end position="49"/>
    </location>
</feature>
<dbReference type="InterPro" id="IPR041078">
    <property type="entry name" value="Plavaka"/>
</dbReference>
<dbReference type="EMBL" id="ML122276">
    <property type="protein sequence ID" value="RPD58210.1"/>
    <property type="molecule type" value="Genomic_DNA"/>
</dbReference>
<protein>
    <recommendedName>
        <fullName evidence="2">DUF6830 domain-containing protein</fullName>
    </recommendedName>
</protein>
<evidence type="ECO:0000313" key="3">
    <source>
        <dbReference type="EMBL" id="RPD58210.1"/>
    </source>
</evidence>
<feature type="domain" description="DUF6830" evidence="2">
    <location>
        <begin position="824"/>
        <end position="945"/>
    </location>
</feature>
<evidence type="ECO:0000313" key="4">
    <source>
        <dbReference type="Proteomes" id="UP000313359"/>
    </source>
</evidence>
<dbReference type="AlphaFoldDB" id="A0A5C2S3X1"/>
<organism evidence="3 4">
    <name type="scientific">Lentinus tigrinus ALCF2SS1-6</name>
    <dbReference type="NCBI Taxonomy" id="1328759"/>
    <lineage>
        <taxon>Eukaryota</taxon>
        <taxon>Fungi</taxon>
        <taxon>Dikarya</taxon>
        <taxon>Basidiomycota</taxon>
        <taxon>Agaricomycotina</taxon>
        <taxon>Agaricomycetes</taxon>
        <taxon>Polyporales</taxon>
        <taxon>Polyporaceae</taxon>
        <taxon>Lentinus</taxon>
    </lineage>
</organism>
<sequence>MATIVCDGCKKPFLVTRFRSHLDRTIDSRCVKLREDLDRWHSDSDDEPPRTPSPSARTHDSKTPAPGSADDEDTEPEVAQDFAGDYFGEYDGNCFDDYDEYNGPPEGEDGDDEDYGAEGEAGAEGDGEDGSSSDEDEVEDDFLLAEEAERHAEEGDWEPAPRADIPSQHERNTTEIEEEIHGDDAVREAYKRTHTHLHAKTFTVPFPSVQAGAPIDDDHEDTEYERFQSALGGDHKDNPYAPFLSRIDWEIARWAKMRGPGSTAVSELLQIKDIVTLLGLSYKNTNELNKIIDEQLTSARPRFIRREIIVAGEAFEVFYRDVIQCIRALYGDPEFSGILVFTPERHYTDKECKTRVYFDMHTGRWWWDTQKALEKIKPGATLIPIIISSDKTQLTVFGSRTAYPVYLTIGNLPKDVRRKPSHRGQILLAYLPSSRLEHITNKAARRRVLANVFHKCLSTILKPLVQAGIQGIKIASGDGVVRRGHPIFAMYIGDYPEQLLVTCCKTGTCPKCDIPRNDVGKSTEDRRPLRDLKRILHAVTQVGGSSAAFSRACREAGIKPVRHPFWVQLPFVNIFRSITPDILHQLYQGIIKHLIAWLTEAYGAEELDARCRRLPPNQHVRLFMKGITTLQRVTGKEHSDICKFLLALIVGLPLRDGMSPVRLVRAVHALLDFLYLAQYPAHTSDTLRELRAALERFHQHKSVFVDLGIRTNWKIPKLHSLDHYGDSIKLFGTTDNCDTQYTERLHIDFAKDAYRATNCKDELPQMTVWLERREKILRHDAFIKWRLEQIATREDAQLHMVHQPLAIGPASGLLLAPRPLQSLLPSRALSTHTRIHLTKHPSIKGVRFNRIASSYSAPWIRDALARFIVSYRDPLLTQPEIELESNKITYRWDKLWIWHKIKFVLDDAQELGIMESVQDVAHVRPARSDKYGRPVPGRFDTVLVNDGSGGMSGIAGYRVGRLRLIFQLPPDACQQYFPDSVPPGHLAYIEWYTAFTQPDPVHGMYRISRSRDGNGCLRASVVEVRHIRRSCHLYPVSHGPIDRSWTSSTVLDKCEDFWVSPFSDMHMYMTLF</sequence>
<dbReference type="InterPro" id="IPR049233">
    <property type="entry name" value="DUF6830"/>
</dbReference>